<organism evidence="7 8">
    <name type="scientific">Candidatus Sulfotelmatobacter kueseliae</name>
    <dbReference type="NCBI Taxonomy" id="2042962"/>
    <lineage>
        <taxon>Bacteria</taxon>
        <taxon>Pseudomonadati</taxon>
        <taxon>Acidobacteriota</taxon>
        <taxon>Terriglobia</taxon>
        <taxon>Terriglobales</taxon>
        <taxon>Candidatus Korobacteraceae</taxon>
        <taxon>Candidatus Sulfotelmatobacter</taxon>
    </lineage>
</organism>
<sequence length="525" mass="56441">MSQPSTTTEPPPSNSIRTSNRQLFCCKSIDKLISESEAPGQRLKKTLGPWSLTALGIGAIIGSGIFILTGTAAAGEYFRAPSLLHAQALDVIVNLLRTGSTAGALMHGRPPAGPSIAISFLLVAIACSFAGLCYAELASMIPIAGSAYTYSYATLGEIFAWIIGWDLILEYVVSNVAVAVGFAGYTKAQFLAFGVHLPDKWASPVWASGQWTGAYFNLPGFLIVFILTLLLVRGVKESAETNNIMVAIKIGAILTFLVVGGMLVKPANWTPFAPSGFAGIVTGGAIVFFTYIGFDSVSTAAEESRNPQKDLPFGIIASLVVCTLLYVGVAVVLLGMMRYTTFVSGEAAEAPVAYAMKYLGVHPLFRSVIVIGALTGMISSLLVFQYGQARIWYAMSRDGLLPKLFSAVHPKYKTPHWSTWIACFAVGIPAGLVDIGDAADLANIGTLFAFVLVSLGVILLRRNQPDRKRAFRVPFVPWFPLISVILCGGLMTGLTLITWLRFVIWLGLGLLIYIFYSRHHSEFAK</sequence>
<proteinExistence type="predicted"/>
<dbReference type="AlphaFoldDB" id="A0A2U3LAK6"/>
<dbReference type="PANTHER" id="PTHR43243:SF4">
    <property type="entry name" value="CATIONIC AMINO ACID TRANSPORTER 4"/>
    <property type="match status" value="1"/>
</dbReference>
<dbReference type="PANTHER" id="PTHR43243">
    <property type="entry name" value="INNER MEMBRANE TRANSPORTER YGJI-RELATED"/>
    <property type="match status" value="1"/>
</dbReference>
<evidence type="ECO:0000256" key="2">
    <source>
        <dbReference type="ARBA" id="ARBA00022448"/>
    </source>
</evidence>
<evidence type="ECO:0000256" key="6">
    <source>
        <dbReference type="SAM" id="Phobius"/>
    </source>
</evidence>
<dbReference type="EMBL" id="OMOD01000188">
    <property type="protein sequence ID" value="SPF48943.1"/>
    <property type="molecule type" value="Genomic_DNA"/>
</dbReference>
<feature type="transmembrane region" description="Helical" evidence="6">
    <location>
        <begin position="441"/>
        <end position="460"/>
    </location>
</feature>
<evidence type="ECO:0000313" key="7">
    <source>
        <dbReference type="EMBL" id="SPF48943.1"/>
    </source>
</evidence>
<dbReference type="Proteomes" id="UP000238701">
    <property type="component" value="Unassembled WGS sequence"/>
</dbReference>
<feature type="transmembrane region" description="Helical" evidence="6">
    <location>
        <begin position="417"/>
        <end position="435"/>
    </location>
</feature>
<comment type="subcellular location">
    <subcellularLocation>
        <location evidence="1">Membrane</location>
        <topology evidence="1">Multi-pass membrane protein</topology>
    </subcellularLocation>
</comment>
<dbReference type="Pfam" id="PF13520">
    <property type="entry name" value="AA_permease_2"/>
    <property type="match status" value="1"/>
</dbReference>
<evidence type="ECO:0000313" key="8">
    <source>
        <dbReference type="Proteomes" id="UP000238701"/>
    </source>
</evidence>
<evidence type="ECO:0000256" key="5">
    <source>
        <dbReference type="ARBA" id="ARBA00023136"/>
    </source>
</evidence>
<keyword evidence="3 6" id="KW-0812">Transmembrane</keyword>
<feature type="transmembrane region" description="Helical" evidence="6">
    <location>
        <begin position="497"/>
        <end position="516"/>
    </location>
</feature>
<dbReference type="GO" id="GO:0015171">
    <property type="term" value="F:amino acid transmembrane transporter activity"/>
    <property type="evidence" value="ECO:0007669"/>
    <property type="project" value="TreeGrafter"/>
</dbReference>
<feature type="transmembrane region" description="Helical" evidence="6">
    <location>
        <begin position="472"/>
        <end position="491"/>
    </location>
</feature>
<feature type="transmembrane region" description="Helical" evidence="6">
    <location>
        <begin position="116"/>
        <end position="135"/>
    </location>
</feature>
<feature type="transmembrane region" description="Helical" evidence="6">
    <location>
        <begin position="52"/>
        <end position="74"/>
    </location>
</feature>
<keyword evidence="5 6" id="KW-0472">Membrane</keyword>
<dbReference type="Gene3D" id="1.20.1740.10">
    <property type="entry name" value="Amino acid/polyamine transporter I"/>
    <property type="match status" value="1"/>
</dbReference>
<feature type="transmembrane region" description="Helical" evidence="6">
    <location>
        <begin position="364"/>
        <end position="387"/>
    </location>
</feature>
<accession>A0A2U3LAK6</accession>
<name>A0A2U3LAK6_9BACT</name>
<keyword evidence="4 6" id="KW-1133">Transmembrane helix</keyword>
<evidence type="ECO:0000256" key="1">
    <source>
        <dbReference type="ARBA" id="ARBA00004141"/>
    </source>
</evidence>
<gene>
    <name evidence="7" type="primary">yfnA</name>
    <name evidence="7" type="ORF">SBA1_90078</name>
</gene>
<keyword evidence="2" id="KW-0813">Transport</keyword>
<reference evidence="8" key="1">
    <citation type="submission" date="2018-02" db="EMBL/GenBank/DDBJ databases">
        <authorList>
            <person name="Hausmann B."/>
        </authorList>
    </citation>
    <scope>NUCLEOTIDE SEQUENCE [LARGE SCALE GENOMIC DNA]</scope>
    <source>
        <strain evidence="8">Peat soil MAG SbA1</strain>
    </source>
</reference>
<feature type="transmembrane region" description="Helical" evidence="6">
    <location>
        <begin position="276"/>
        <end position="294"/>
    </location>
</feature>
<dbReference type="PIRSF" id="PIRSF006060">
    <property type="entry name" value="AA_transporter"/>
    <property type="match status" value="1"/>
</dbReference>
<dbReference type="GO" id="GO:0016020">
    <property type="term" value="C:membrane"/>
    <property type="evidence" value="ECO:0007669"/>
    <property type="project" value="UniProtKB-SubCell"/>
</dbReference>
<evidence type="ECO:0000256" key="3">
    <source>
        <dbReference type="ARBA" id="ARBA00022692"/>
    </source>
</evidence>
<dbReference type="InterPro" id="IPR002293">
    <property type="entry name" value="AA/rel_permease1"/>
</dbReference>
<feature type="transmembrane region" description="Helical" evidence="6">
    <location>
        <begin position="214"/>
        <end position="232"/>
    </location>
</feature>
<feature type="transmembrane region" description="Helical" evidence="6">
    <location>
        <begin position="315"/>
        <end position="337"/>
    </location>
</feature>
<protein>
    <submittedName>
        <fullName evidence="7">Uncharacterized amino acid permease YfnA</fullName>
    </submittedName>
</protein>
<evidence type="ECO:0000256" key="4">
    <source>
        <dbReference type="ARBA" id="ARBA00022989"/>
    </source>
</evidence>
<feature type="transmembrane region" description="Helical" evidence="6">
    <location>
        <begin position="244"/>
        <end position="264"/>
    </location>
</feature>